<organism evidence="1 2">
    <name type="scientific">Saliterribacillus persicus</name>
    <dbReference type="NCBI Taxonomy" id="930114"/>
    <lineage>
        <taxon>Bacteria</taxon>
        <taxon>Bacillati</taxon>
        <taxon>Bacillota</taxon>
        <taxon>Bacilli</taxon>
        <taxon>Bacillales</taxon>
        <taxon>Bacillaceae</taxon>
        <taxon>Saliterribacillus</taxon>
    </lineage>
</organism>
<evidence type="ECO:0000313" key="1">
    <source>
        <dbReference type="EMBL" id="RCW76807.1"/>
    </source>
</evidence>
<comment type="caution">
    <text evidence="1">The sequence shown here is derived from an EMBL/GenBank/DDBJ whole genome shotgun (WGS) entry which is preliminary data.</text>
</comment>
<name>A0A368YD58_9BACI</name>
<evidence type="ECO:0000313" key="2">
    <source>
        <dbReference type="Proteomes" id="UP000252585"/>
    </source>
</evidence>
<dbReference type="OrthoDB" id="9933121at2"/>
<reference evidence="1 2" key="1">
    <citation type="submission" date="2018-07" db="EMBL/GenBank/DDBJ databases">
        <title>Genomic Encyclopedia of Type Strains, Phase IV (KMG-IV): sequencing the most valuable type-strain genomes for metagenomic binning, comparative biology and taxonomic classification.</title>
        <authorList>
            <person name="Goeker M."/>
        </authorList>
    </citation>
    <scope>NUCLEOTIDE SEQUENCE [LARGE SCALE GENOMIC DNA]</scope>
    <source>
        <strain evidence="1 2">DSM 27696</strain>
    </source>
</reference>
<accession>A0A368YD58</accession>
<dbReference type="Proteomes" id="UP000252585">
    <property type="component" value="Unassembled WGS sequence"/>
</dbReference>
<dbReference type="EMBL" id="QPJJ01000002">
    <property type="protein sequence ID" value="RCW76807.1"/>
    <property type="molecule type" value="Genomic_DNA"/>
</dbReference>
<proteinExistence type="predicted"/>
<gene>
    <name evidence="1" type="ORF">DFR57_10282</name>
</gene>
<dbReference type="AlphaFoldDB" id="A0A368YD58"/>
<dbReference type="RefSeq" id="WP_114351580.1">
    <property type="nucleotide sequence ID" value="NZ_QPJJ01000002.1"/>
</dbReference>
<keyword evidence="2" id="KW-1185">Reference proteome</keyword>
<sequence>MIAIIIFSLCASVLIGLWTRVHQVEVENTELLEKYKGEHRDEYFVNIDGEEIHVEKHVWYLVEANETYNIEYKWSHYHGAKLIHIEKSD</sequence>
<protein>
    <submittedName>
        <fullName evidence="1">Uncharacterized protein</fullName>
    </submittedName>
</protein>